<evidence type="ECO:0000256" key="8">
    <source>
        <dbReference type="HAMAP-Rule" id="MF_00377"/>
    </source>
</evidence>
<feature type="binding site" evidence="8">
    <location>
        <position position="211"/>
    </location>
    <ligand>
        <name>ATP</name>
        <dbReference type="ChEBI" id="CHEBI:30616"/>
    </ligand>
</feature>
<dbReference type="FunFam" id="1.10.1750.10:FF:000002">
    <property type="entry name" value="Chromosomal replication initiator protein DnaA"/>
    <property type="match status" value="1"/>
</dbReference>
<dbReference type="Pfam" id="PF08299">
    <property type="entry name" value="Bac_DnaA_C"/>
    <property type="match status" value="1"/>
</dbReference>
<evidence type="ECO:0000259" key="13">
    <source>
        <dbReference type="SMART" id="SM00382"/>
    </source>
</evidence>
<evidence type="ECO:0000256" key="12">
    <source>
        <dbReference type="SAM" id="MobiDB-lite"/>
    </source>
</evidence>
<feature type="binding site" evidence="8">
    <location>
        <position position="212"/>
    </location>
    <ligand>
        <name>ATP</name>
        <dbReference type="ChEBI" id="CHEBI:30616"/>
    </ligand>
</feature>
<keyword evidence="7 8" id="KW-0238">DNA-binding</keyword>
<evidence type="ECO:0000313" key="16">
    <source>
        <dbReference type="Proteomes" id="UP000271587"/>
    </source>
</evidence>
<dbReference type="Pfam" id="PF00308">
    <property type="entry name" value="Bac_DnaA"/>
    <property type="match status" value="1"/>
</dbReference>
<keyword evidence="4 8" id="KW-0547">Nucleotide-binding</keyword>
<keyword evidence="5 8" id="KW-0067">ATP-binding</keyword>
<comment type="function">
    <text evidence="8 10">Plays an essential role in the initiation and regulation of chromosomal replication. ATP-DnaA binds to the origin of replication (oriC) to initiate formation of the DNA replication initiation complex once per cell cycle. Binds the DnaA box (a 9 base pair repeat at the origin) and separates the double-stranded (ds)DNA. Forms a right-handed helical filament on oriC DNA; dsDNA binds to the exterior of the filament while single-stranded (ss)DNA is stabiized in the filament's interior. The ATP-DnaA-oriC complex binds and stabilizes one strand of the AT-rich DNA unwinding element (DUE), permitting loading of DNA polymerase. After initiation quickly degrades to an ADP-DnaA complex that is not apt for DNA replication. Binds acidic phospholipids.</text>
</comment>
<dbReference type="GO" id="GO:0006270">
    <property type="term" value="P:DNA replication initiation"/>
    <property type="evidence" value="ECO:0007669"/>
    <property type="project" value="UniProtKB-UniRule"/>
</dbReference>
<evidence type="ECO:0000256" key="1">
    <source>
        <dbReference type="ARBA" id="ARBA00006583"/>
    </source>
</evidence>
<dbReference type="GO" id="GO:0005524">
    <property type="term" value="F:ATP binding"/>
    <property type="evidence" value="ECO:0007669"/>
    <property type="project" value="UniProtKB-UniRule"/>
</dbReference>
<dbReference type="GO" id="GO:0003688">
    <property type="term" value="F:DNA replication origin binding"/>
    <property type="evidence" value="ECO:0007669"/>
    <property type="project" value="UniProtKB-UniRule"/>
</dbReference>
<keyword evidence="16" id="KW-1185">Reference proteome</keyword>
<dbReference type="Gene3D" id="3.40.50.300">
    <property type="entry name" value="P-loop containing nucleotide triphosphate hydrolases"/>
    <property type="match status" value="1"/>
</dbReference>
<comment type="caution">
    <text evidence="8">Lacks conserved residue(s) required for the propagation of feature annotation.</text>
</comment>
<evidence type="ECO:0000256" key="11">
    <source>
        <dbReference type="RuleBase" id="RU004227"/>
    </source>
</evidence>
<dbReference type="KEGG" id="cgk:CGERO_00005"/>
<dbReference type="SMART" id="SM00760">
    <property type="entry name" value="Bac_DnaA_C"/>
    <property type="match status" value="1"/>
</dbReference>
<evidence type="ECO:0000256" key="2">
    <source>
        <dbReference type="ARBA" id="ARBA00022490"/>
    </source>
</evidence>
<dbReference type="PANTHER" id="PTHR30050:SF2">
    <property type="entry name" value="CHROMOSOMAL REPLICATION INITIATOR PROTEIN DNAA"/>
    <property type="match status" value="1"/>
</dbReference>
<dbReference type="SUPFAM" id="SSF52540">
    <property type="entry name" value="P-loop containing nucleoside triphosphate hydrolases"/>
    <property type="match status" value="1"/>
</dbReference>
<dbReference type="InterPro" id="IPR010921">
    <property type="entry name" value="Trp_repressor/repl_initiator"/>
</dbReference>
<dbReference type="EMBL" id="CP033897">
    <property type="protein sequence ID" value="AZA10342.1"/>
    <property type="molecule type" value="Genomic_DNA"/>
</dbReference>
<dbReference type="AlphaFoldDB" id="A0A3G6IXB5"/>
<reference evidence="15 16" key="1">
    <citation type="submission" date="2018-11" db="EMBL/GenBank/DDBJ databases">
        <authorList>
            <person name="Kleinhagauer T."/>
            <person name="Glaeser S.P."/>
            <person name="Spergser J."/>
            <person name="Ruckert C."/>
            <person name="Kaempfer P."/>
            <person name="Busse H.-J."/>
        </authorList>
    </citation>
    <scope>NUCLEOTIDE SEQUENCE [LARGE SCALE GENOMIC DNA]</scope>
    <source>
        <strain evidence="15 16">W8</strain>
    </source>
</reference>
<evidence type="ECO:0000256" key="10">
    <source>
        <dbReference type="RuleBase" id="RU000577"/>
    </source>
</evidence>
<evidence type="ECO:0000256" key="7">
    <source>
        <dbReference type="ARBA" id="ARBA00023125"/>
    </source>
</evidence>
<dbReference type="GO" id="GO:0006275">
    <property type="term" value="P:regulation of DNA replication"/>
    <property type="evidence" value="ECO:0007669"/>
    <property type="project" value="UniProtKB-UniRule"/>
</dbReference>
<evidence type="ECO:0000313" key="15">
    <source>
        <dbReference type="EMBL" id="AZA10342.1"/>
    </source>
</evidence>
<dbReference type="PRINTS" id="PR00051">
    <property type="entry name" value="DNAA"/>
</dbReference>
<evidence type="ECO:0000256" key="5">
    <source>
        <dbReference type="ARBA" id="ARBA00022840"/>
    </source>
</evidence>
<comment type="similarity">
    <text evidence="1 8 11">Belongs to the DnaA family.</text>
</comment>
<evidence type="ECO:0000256" key="6">
    <source>
        <dbReference type="ARBA" id="ARBA00023121"/>
    </source>
</evidence>
<dbReference type="PROSITE" id="PS01008">
    <property type="entry name" value="DNAA"/>
    <property type="match status" value="1"/>
</dbReference>
<dbReference type="HAMAP" id="MF_00377">
    <property type="entry name" value="DnaA_bact"/>
    <property type="match status" value="1"/>
</dbReference>
<dbReference type="PANTHER" id="PTHR30050">
    <property type="entry name" value="CHROMOSOMAL REPLICATION INITIATOR PROTEIN DNAA"/>
    <property type="match status" value="1"/>
</dbReference>
<dbReference type="InterPro" id="IPR020591">
    <property type="entry name" value="Chromosome_initiator_DnaA-like"/>
</dbReference>
<dbReference type="Proteomes" id="UP000271587">
    <property type="component" value="Chromosome"/>
</dbReference>
<dbReference type="CDD" id="cd00009">
    <property type="entry name" value="AAA"/>
    <property type="match status" value="1"/>
</dbReference>
<keyword evidence="6 8" id="KW-0446">Lipid-binding</keyword>
<name>A0A3G6IXB5_9CORY</name>
<dbReference type="CDD" id="cd06571">
    <property type="entry name" value="Bac_DnaA_C"/>
    <property type="match status" value="1"/>
</dbReference>
<dbReference type="SMART" id="SM00382">
    <property type="entry name" value="AAA"/>
    <property type="match status" value="1"/>
</dbReference>
<evidence type="ECO:0000256" key="3">
    <source>
        <dbReference type="ARBA" id="ARBA00022705"/>
    </source>
</evidence>
<dbReference type="InterPro" id="IPR003593">
    <property type="entry name" value="AAA+_ATPase"/>
</dbReference>
<feature type="domain" description="AAA+ ATPase" evidence="13">
    <location>
        <begin position="198"/>
        <end position="326"/>
    </location>
</feature>
<dbReference type="GO" id="GO:0008289">
    <property type="term" value="F:lipid binding"/>
    <property type="evidence" value="ECO:0007669"/>
    <property type="project" value="UniProtKB-KW"/>
</dbReference>
<feature type="region of interest" description="Domain I, interacts with DnaA modulators" evidence="8">
    <location>
        <begin position="1"/>
        <end position="108"/>
    </location>
</feature>
<sequence length="506" mass="56407">MSEGPGALGDTWTEVVTELTALSADPTSDIPPISHRQFATLNLIRPVAMLEGIAVLSVPHESAKRAVEQELGPHITQVLSTKMGRSFSIAVTVDSTAVQQPPVTEAPAPTPAPPAAPTPNVQPAPSYVEPPVSQEPKGWFTTHVDEHEHLRKREKPAHDPNDFALLNPNYTFDNYVVSDSNRLAFSAANAVAEQPAQSYNPLFIWGGSGLGKTHLMHAIGNYALLLNQNLKIKYVSSEEFTNDYINSVRDDRQESFKRRYRSVDILMLDDIQFLQGKEGTQEEFFHTFNALEQASKQIVLSSDRPPKQLTTLEDRLRTRFQAGLIVDVYPPDLETRIAILEKKAVASNVTMKRDVLELIASRFNTSIRELEGAFVRINAYSSINNEPITMGTVEHALRSIMPEQESVEVTADSIIAETSKMFNIPERDIRGSRKTRAVAHTRQLAMYLCRELTDLSLPKIGEQFGGKDHTTVLYAVDKIRKEITQKRDTYDEIQKLTARIKGNGHG</sequence>
<feature type="compositionally biased region" description="Pro residues" evidence="12">
    <location>
        <begin position="108"/>
        <end position="122"/>
    </location>
</feature>
<dbReference type="OrthoDB" id="9807019at2"/>
<proteinExistence type="inferred from homology"/>
<accession>A0A3G6IXB5</accession>
<dbReference type="InterPro" id="IPR018312">
    <property type="entry name" value="Chromosome_initiator_DnaA_CS"/>
</dbReference>
<feature type="region of interest" description="Domain IV, binds dsDNA" evidence="8">
    <location>
        <begin position="382"/>
        <end position="506"/>
    </location>
</feature>
<dbReference type="Gene3D" id="1.10.1750.10">
    <property type="match status" value="1"/>
</dbReference>
<dbReference type="GO" id="GO:0005886">
    <property type="term" value="C:plasma membrane"/>
    <property type="evidence" value="ECO:0007669"/>
    <property type="project" value="TreeGrafter"/>
</dbReference>
<comment type="subunit">
    <text evidence="8">Oligomerizes as a right-handed, spiral filament on DNA at oriC.</text>
</comment>
<dbReference type="NCBIfam" id="TIGR00362">
    <property type="entry name" value="DnaA"/>
    <property type="match status" value="1"/>
</dbReference>
<dbReference type="InterPro" id="IPR001957">
    <property type="entry name" value="Chromosome_initiator_DnaA"/>
</dbReference>
<feature type="binding site" evidence="8">
    <location>
        <position position="213"/>
    </location>
    <ligand>
        <name>ATP</name>
        <dbReference type="ChEBI" id="CHEBI:30616"/>
    </ligand>
</feature>
<comment type="domain">
    <text evidence="8">Domain I is involved in oligomerization and binding regulators, domain II is flexibile and of varying length in different bacteria, domain III forms the AAA+ region, while domain IV binds dsDNA.</text>
</comment>
<feature type="binding site" evidence="8">
    <location>
        <position position="209"/>
    </location>
    <ligand>
        <name>ATP</name>
        <dbReference type="ChEBI" id="CHEBI:30616"/>
    </ligand>
</feature>
<dbReference type="RefSeq" id="WP_123932595.1">
    <property type="nucleotide sequence ID" value="NZ_CP033897.1"/>
</dbReference>
<keyword evidence="3 8" id="KW-0235">DNA replication</keyword>
<feature type="domain" description="Chromosomal replication initiator DnaA C-terminal" evidence="14">
    <location>
        <begin position="410"/>
        <end position="479"/>
    </location>
</feature>
<organism evidence="15 16">
    <name type="scientific">Corynebacterium gerontici</name>
    <dbReference type="NCBI Taxonomy" id="2079234"/>
    <lineage>
        <taxon>Bacteria</taxon>
        <taxon>Bacillati</taxon>
        <taxon>Actinomycetota</taxon>
        <taxon>Actinomycetes</taxon>
        <taxon>Mycobacteriales</taxon>
        <taxon>Corynebacteriaceae</taxon>
        <taxon>Corynebacterium</taxon>
    </lineage>
</organism>
<dbReference type="InterPro" id="IPR027417">
    <property type="entry name" value="P-loop_NTPase"/>
</dbReference>
<dbReference type="NCBIfam" id="NF010686">
    <property type="entry name" value="PRK14086.1"/>
    <property type="match status" value="1"/>
</dbReference>
<feature type="region of interest" description="Disordered" evidence="12">
    <location>
        <begin position="99"/>
        <end position="132"/>
    </location>
</feature>
<dbReference type="InterPro" id="IPR013159">
    <property type="entry name" value="DnaA_C"/>
</dbReference>
<dbReference type="InterPro" id="IPR013317">
    <property type="entry name" value="DnaA_dom"/>
</dbReference>
<evidence type="ECO:0000259" key="14">
    <source>
        <dbReference type="SMART" id="SM00760"/>
    </source>
</evidence>
<dbReference type="GO" id="GO:0005737">
    <property type="term" value="C:cytoplasm"/>
    <property type="evidence" value="ECO:0007669"/>
    <property type="project" value="UniProtKB-SubCell"/>
</dbReference>
<gene>
    <name evidence="8 15" type="primary">dnaA</name>
    <name evidence="15" type="ORF">CGERO_00005</name>
</gene>
<dbReference type="SUPFAM" id="SSF48295">
    <property type="entry name" value="TrpR-like"/>
    <property type="match status" value="1"/>
</dbReference>
<feature type="region of interest" description="Domain III, AAA+ region" evidence="8">
    <location>
        <begin position="165"/>
        <end position="381"/>
    </location>
</feature>
<comment type="subcellular location">
    <subcellularLocation>
        <location evidence="8">Cytoplasm</location>
    </subcellularLocation>
</comment>
<protein>
    <recommendedName>
        <fullName evidence="8 9">Chromosomal replication initiator protein DnaA</fullName>
    </recommendedName>
</protein>
<dbReference type="Gene3D" id="1.10.8.60">
    <property type="match status" value="1"/>
</dbReference>
<evidence type="ECO:0000256" key="9">
    <source>
        <dbReference type="NCBIfam" id="TIGR00362"/>
    </source>
</evidence>
<dbReference type="FunFam" id="3.40.50.300:FF:000150">
    <property type="entry name" value="Chromosomal replication initiator protein DnaA"/>
    <property type="match status" value="1"/>
</dbReference>
<evidence type="ECO:0000256" key="4">
    <source>
        <dbReference type="ARBA" id="ARBA00022741"/>
    </source>
</evidence>
<keyword evidence="2 8" id="KW-0963">Cytoplasm</keyword>